<evidence type="ECO:0000313" key="2">
    <source>
        <dbReference type="EMBL" id="CAE0838346.1"/>
    </source>
</evidence>
<sequence length="121" mass="13277">MRNKPTVLALLLGLQRFGGLGDSLQKVAGHRHCISEAFMLCSNVTECRLFEACQRHGSTLWCTFQTSGLVEVLAIAQVEVHIHVGDGLMSKTGACHLVEVFSTDEIRILVLDTLDMAHLES</sequence>
<evidence type="ECO:0008006" key="3">
    <source>
        <dbReference type="Google" id="ProtNLM"/>
    </source>
</evidence>
<name>A0A7S4GJ53_9EUGL</name>
<keyword evidence="1" id="KW-0732">Signal</keyword>
<proteinExistence type="predicted"/>
<dbReference type="EMBL" id="HBJA01144305">
    <property type="protein sequence ID" value="CAE0838346.1"/>
    <property type="molecule type" value="Transcribed_RNA"/>
</dbReference>
<dbReference type="AlphaFoldDB" id="A0A7S4GJ53"/>
<reference evidence="2" key="1">
    <citation type="submission" date="2021-01" db="EMBL/GenBank/DDBJ databases">
        <authorList>
            <person name="Corre E."/>
            <person name="Pelletier E."/>
            <person name="Niang G."/>
            <person name="Scheremetjew M."/>
            <person name="Finn R."/>
            <person name="Kale V."/>
            <person name="Holt S."/>
            <person name="Cochrane G."/>
            <person name="Meng A."/>
            <person name="Brown T."/>
            <person name="Cohen L."/>
        </authorList>
    </citation>
    <scope>NUCLEOTIDE SEQUENCE</scope>
    <source>
        <strain evidence="2">CCMP1594</strain>
    </source>
</reference>
<feature type="signal peptide" evidence="1">
    <location>
        <begin position="1"/>
        <end position="21"/>
    </location>
</feature>
<organism evidence="2">
    <name type="scientific">Eutreptiella gymnastica</name>
    <dbReference type="NCBI Taxonomy" id="73025"/>
    <lineage>
        <taxon>Eukaryota</taxon>
        <taxon>Discoba</taxon>
        <taxon>Euglenozoa</taxon>
        <taxon>Euglenida</taxon>
        <taxon>Spirocuta</taxon>
        <taxon>Euglenophyceae</taxon>
        <taxon>Eutreptiales</taxon>
        <taxon>Eutreptiaceae</taxon>
        <taxon>Eutreptiella</taxon>
    </lineage>
</organism>
<protein>
    <recommendedName>
        <fullName evidence="3">Secreted protein</fullName>
    </recommendedName>
</protein>
<gene>
    <name evidence="2" type="ORF">EGYM00163_LOCUS49718</name>
</gene>
<evidence type="ECO:0000256" key="1">
    <source>
        <dbReference type="SAM" id="SignalP"/>
    </source>
</evidence>
<feature type="chain" id="PRO_5031410858" description="Secreted protein" evidence="1">
    <location>
        <begin position="22"/>
        <end position="121"/>
    </location>
</feature>
<accession>A0A7S4GJ53</accession>